<dbReference type="GO" id="GO:0020037">
    <property type="term" value="F:heme binding"/>
    <property type="evidence" value="ECO:0007669"/>
    <property type="project" value="InterPro"/>
</dbReference>
<reference evidence="13" key="1">
    <citation type="submission" date="2016-06" db="EMBL/GenBank/DDBJ databases">
        <title>Parallel loss of symbiosis genes in relatives of nitrogen-fixing non-legume Parasponia.</title>
        <authorList>
            <person name="Van Velzen R."/>
            <person name="Holmer R."/>
            <person name="Bu F."/>
            <person name="Rutten L."/>
            <person name="Van Zeijl A."/>
            <person name="Liu W."/>
            <person name="Santuari L."/>
            <person name="Cao Q."/>
            <person name="Sharma T."/>
            <person name="Shen D."/>
            <person name="Roswanjaya Y."/>
            <person name="Wardhani T."/>
            <person name="Kalhor M.S."/>
            <person name="Jansen J."/>
            <person name="Van den Hoogen J."/>
            <person name="Gungor B."/>
            <person name="Hartog M."/>
            <person name="Hontelez J."/>
            <person name="Verver J."/>
            <person name="Yang W.-C."/>
            <person name="Schijlen E."/>
            <person name="Repin R."/>
            <person name="Schilthuizen M."/>
            <person name="Schranz E."/>
            <person name="Heidstra R."/>
            <person name="Miyata K."/>
            <person name="Fedorova E."/>
            <person name="Kohlen W."/>
            <person name="Bisseling T."/>
            <person name="Smit S."/>
            <person name="Geurts R."/>
        </authorList>
    </citation>
    <scope>NUCLEOTIDE SEQUENCE [LARGE SCALE GENOMIC DNA]</scope>
    <source>
        <strain evidence="13">cv. WU1-14</strain>
    </source>
</reference>
<dbReference type="InterPro" id="IPR001128">
    <property type="entry name" value="Cyt_P450"/>
</dbReference>
<dbReference type="SUPFAM" id="SSF48264">
    <property type="entry name" value="Cytochrome P450"/>
    <property type="match status" value="1"/>
</dbReference>
<keyword evidence="13" id="KW-1185">Reference proteome</keyword>
<dbReference type="InterPro" id="IPR002401">
    <property type="entry name" value="Cyt_P450_E_grp-I"/>
</dbReference>
<keyword evidence="6 11" id="KW-1133">Transmembrane helix</keyword>
<sequence>MENTYFYLYSLSTLVIIIILFIKFSTRNKRSRLPPSPPSLPFIGHLHLLKEPIHRTLQSLSNKYGKVLLLNCGSRTILLVSSPSAAEECFTKNDIVFANRPHTLAGKHFHYDHSTVASASYGDHWRNLRRVMTLELFSSSRLAAYSTVRQDEIRLSVSEIKQSCEQGTRKIDLKSKFTELSFNVMTMILVGKRFYGDNVEDFGEAQRIREVIRAAIHLCGAANMGDFLPFVNSMDILGVEKKMVGLMAKMDKFLQDLIEERRRVLSENSATERESKKLVIDSLLGLQETDSGFFTDEVIKGTTMVSIYICTKLYMICFVLCFQMNLYLMIGIYLYES</sequence>
<dbReference type="GO" id="GO:0004497">
    <property type="term" value="F:monooxygenase activity"/>
    <property type="evidence" value="ECO:0007669"/>
    <property type="project" value="UniProtKB-KW"/>
</dbReference>
<keyword evidence="3" id="KW-0349">Heme</keyword>
<dbReference type="AlphaFoldDB" id="A0A2P5BJC1"/>
<evidence type="ECO:0000256" key="3">
    <source>
        <dbReference type="ARBA" id="ARBA00022617"/>
    </source>
</evidence>
<evidence type="ECO:0000313" key="12">
    <source>
        <dbReference type="EMBL" id="PON48894.1"/>
    </source>
</evidence>
<evidence type="ECO:0000256" key="9">
    <source>
        <dbReference type="ARBA" id="ARBA00023033"/>
    </source>
</evidence>
<dbReference type="OrthoDB" id="1728708at2759"/>
<keyword evidence="8" id="KW-0408">Iron</keyword>
<evidence type="ECO:0000256" key="11">
    <source>
        <dbReference type="SAM" id="Phobius"/>
    </source>
</evidence>
<dbReference type="PANTHER" id="PTHR47947">
    <property type="entry name" value="CYTOCHROME P450 82C3-RELATED"/>
    <property type="match status" value="1"/>
</dbReference>
<comment type="caution">
    <text evidence="12">The sequence shown here is derived from an EMBL/GenBank/DDBJ whole genome shotgun (WGS) entry which is preliminary data.</text>
</comment>
<protein>
    <submittedName>
        <fullName evidence="12">Cytochrome P450, E-class, group I</fullName>
    </submittedName>
</protein>
<dbReference type="GO" id="GO:0016020">
    <property type="term" value="C:membrane"/>
    <property type="evidence" value="ECO:0007669"/>
    <property type="project" value="UniProtKB-SubCell"/>
</dbReference>
<keyword evidence="10 11" id="KW-0472">Membrane</keyword>
<gene>
    <name evidence="12" type="ORF">PanWU01x14_234270</name>
</gene>
<comment type="similarity">
    <text evidence="2">Belongs to the cytochrome P450 family.</text>
</comment>
<dbReference type="GO" id="GO:0016705">
    <property type="term" value="F:oxidoreductase activity, acting on paired donors, with incorporation or reduction of molecular oxygen"/>
    <property type="evidence" value="ECO:0007669"/>
    <property type="project" value="InterPro"/>
</dbReference>
<evidence type="ECO:0000256" key="7">
    <source>
        <dbReference type="ARBA" id="ARBA00023002"/>
    </source>
</evidence>
<evidence type="ECO:0000256" key="5">
    <source>
        <dbReference type="ARBA" id="ARBA00022723"/>
    </source>
</evidence>
<evidence type="ECO:0000256" key="4">
    <source>
        <dbReference type="ARBA" id="ARBA00022692"/>
    </source>
</evidence>
<comment type="subcellular location">
    <subcellularLocation>
        <location evidence="1">Membrane</location>
        <topology evidence="1">Single-pass membrane protein</topology>
    </subcellularLocation>
</comment>
<accession>A0A2P5BJC1</accession>
<evidence type="ECO:0000313" key="13">
    <source>
        <dbReference type="Proteomes" id="UP000237105"/>
    </source>
</evidence>
<dbReference type="InterPro" id="IPR050651">
    <property type="entry name" value="Plant_Cytochrome_P450_Monoox"/>
</dbReference>
<evidence type="ECO:0000256" key="2">
    <source>
        <dbReference type="ARBA" id="ARBA00010617"/>
    </source>
</evidence>
<dbReference type="GO" id="GO:0005506">
    <property type="term" value="F:iron ion binding"/>
    <property type="evidence" value="ECO:0007669"/>
    <property type="project" value="InterPro"/>
</dbReference>
<keyword evidence="9" id="KW-0503">Monooxygenase</keyword>
<feature type="transmembrane region" description="Helical" evidence="11">
    <location>
        <begin position="6"/>
        <end position="24"/>
    </location>
</feature>
<evidence type="ECO:0000256" key="8">
    <source>
        <dbReference type="ARBA" id="ARBA00023004"/>
    </source>
</evidence>
<evidence type="ECO:0000256" key="10">
    <source>
        <dbReference type="ARBA" id="ARBA00023136"/>
    </source>
</evidence>
<dbReference type="PRINTS" id="PR00463">
    <property type="entry name" value="EP450I"/>
</dbReference>
<feature type="transmembrane region" description="Helical" evidence="11">
    <location>
        <begin position="313"/>
        <end position="335"/>
    </location>
</feature>
<dbReference type="EMBL" id="JXTB01000270">
    <property type="protein sequence ID" value="PON48894.1"/>
    <property type="molecule type" value="Genomic_DNA"/>
</dbReference>
<dbReference type="PANTHER" id="PTHR47947:SF62">
    <property type="entry name" value="CYTOCHROME P450, FAMILY 81, SUBFAMILY D, POLYPEPTIDE 5"/>
    <property type="match status" value="1"/>
</dbReference>
<proteinExistence type="inferred from homology"/>
<dbReference type="Gene3D" id="1.10.630.10">
    <property type="entry name" value="Cytochrome P450"/>
    <property type="match status" value="1"/>
</dbReference>
<dbReference type="Pfam" id="PF00067">
    <property type="entry name" value="p450"/>
    <property type="match status" value="1"/>
</dbReference>
<keyword evidence="5" id="KW-0479">Metal-binding</keyword>
<dbReference type="STRING" id="3476.A0A2P5BJC1"/>
<organism evidence="12 13">
    <name type="scientific">Parasponia andersonii</name>
    <name type="common">Sponia andersonii</name>
    <dbReference type="NCBI Taxonomy" id="3476"/>
    <lineage>
        <taxon>Eukaryota</taxon>
        <taxon>Viridiplantae</taxon>
        <taxon>Streptophyta</taxon>
        <taxon>Embryophyta</taxon>
        <taxon>Tracheophyta</taxon>
        <taxon>Spermatophyta</taxon>
        <taxon>Magnoliopsida</taxon>
        <taxon>eudicotyledons</taxon>
        <taxon>Gunneridae</taxon>
        <taxon>Pentapetalae</taxon>
        <taxon>rosids</taxon>
        <taxon>fabids</taxon>
        <taxon>Rosales</taxon>
        <taxon>Cannabaceae</taxon>
        <taxon>Parasponia</taxon>
    </lineage>
</organism>
<keyword evidence="4 11" id="KW-0812">Transmembrane</keyword>
<evidence type="ECO:0000256" key="6">
    <source>
        <dbReference type="ARBA" id="ARBA00022989"/>
    </source>
</evidence>
<keyword evidence="7" id="KW-0560">Oxidoreductase</keyword>
<dbReference type="Proteomes" id="UP000237105">
    <property type="component" value="Unassembled WGS sequence"/>
</dbReference>
<dbReference type="InterPro" id="IPR036396">
    <property type="entry name" value="Cyt_P450_sf"/>
</dbReference>
<name>A0A2P5BJC1_PARAD</name>
<evidence type="ECO:0000256" key="1">
    <source>
        <dbReference type="ARBA" id="ARBA00004167"/>
    </source>
</evidence>